<accession>A0A8J5UAT4</accession>
<dbReference type="Proteomes" id="UP000693942">
    <property type="component" value="Unassembled WGS sequence"/>
</dbReference>
<reference evidence="1" key="1">
    <citation type="submission" date="2021-04" db="EMBL/GenBank/DDBJ databases">
        <title>First draft genome resource for Brassicaceae pathogens Fusarium oxysporum f. sp. raphani and Fusarium oxysporum f. sp. rapae.</title>
        <authorList>
            <person name="Asai S."/>
        </authorList>
    </citation>
    <scope>NUCLEOTIDE SEQUENCE</scope>
    <source>
        <strain evidence="1">Tf1262</strain>
    </source>
</reference>
<evidence type="ECO:0000313" key="1">
    <source>
        <dbReference type="EMBL" id="KAG7435725.1"/>
    </source>
</evidence>
<organism evidence="1 2">
    <name type="scientific">Fusarium oxysporum f. sp. raphani</name>
    <dbReference type="NCBI Taxonomy" id="96318"/>
    <lineage>
        <taxon>Eukaryota</taxon>
        <taxon>Fungi</taxon>
        <taxon>Dikarya</taxon>
        <taxon>Ascomycota</taxon>
        <taxon>Pezizomycotina</taxon>
        <taxon>Sordariomycetes</taxon>
        <taxon>Hypocreomycetidae</taxon>
        <taxon>Hypocreales</taxon>
        <taxon>Nectriaceae</taxon>
        <taxon>Fusarium</taxon>
        <taxon>Fusarium oxysporum species complex</taxon>
    </lineage>
</organism>
<dbReference type="EMBL" id="JAELUR010000002">
    <property type="protein sequence ID" value="KAG7435725.1"/>
    <property type="molecule type" value="Genomic_DNA"/>
</dbReference>
<dbReference type="AlphaFoldDB" id="A0A8J5UAT4"/>
<comment type="caution">
    <text evidence="1">The sequence shown here is derived from an EMBL/GenBank/DDBJ whole genome shotgun (WGS) entry which is preliminary data.</text>
</comment>
<name>A0A8J5UAT4_FUSOX</name>
<proteinExistence type="predicted"/>
<gene>
    <name evidence="1" type="ORF">Forpi1262_v002102</name>
</gene>
<protein>
    <submittedName>
        <fullName evidence="1">Uncharacterized protein</fullName>
    </submittedName>
</protein>
<sequence>MATTRRQSNAEREKWRTKCCEALCSHINSRLSLSLEPSQVRLLPVREDPYRWSIVPGKEYLFEKNLSDQSTKIYKDLYQGINKDFKATKPPPSLLDKLPQRDNASTPHQTTIRVTSQINELQVQKDYALQRIKLLESQLQEELKRRTMDLFDSSMKTCSGIELVLVDDEKRLTPDRPGSGFDIAS</sequence>
<evidence type="ECO:0000313" key="2">
    <source>
        <dbReference type="Proteomes" id="UP000693942"/>
    </source>
</evidence>